<dbReference type="AlphaFoldDB" id="A0A371DZT5"/>
<dbReference type="SUPFAM" id="SSF56672">
    <property type="entry name" value="DNA/RNA polymerases"/>
    <property type="match status" value="1"/>
</dbReference>
<name>A0A371DZT5_MUCPR</name>
<feature type="region of interest" description="Disordered" evidence="1">
    <location>
        <begin position="1"/>
        <end position="39"/>
    </location>
</feature>
<feature type="non-terminal residue" evidence="2">
    <location>
        <position position="1"/>
    </location>
</feature>
<protein>
    <submittedName>
        <fullName evidence="2">Uncharacterized protein</fullName>
    </submittedName>
</protein>
<dbReference type="Gene3D" id="3.10.10.10">
    <property type="entry name" value="HIV Type 1 Reverse Transcriptase, subunit A, domain 1"/>
    <property type="match status" value="1"/>
</dbReference>
<keyword evidence="3" id="KW-1185">Reference proteome</keyword>
<feature type="compositionally biased region" description="Polar residues" evidence="1">
    <location>
        <begin position="26"/>
        <end position="39"/>
    </location>
</feature>
<dbReference type="EMBL" id="QJKJ01017880">
    <property type="protein sequence ID" value="RDX58059.1"/>
    <property type="molecule type" value="Genomic_DNA"/>
</dbReference>
<dbReference type="Proteomes" id="UP000257109">
    <property type="component" value="Unassembled WGS sequence"/>
</dbReference>
<evidence type="ECO:0000256" key="1">
    <source>
        <dbReference type="SAM" id="MobiDB-lite"/>
    </source>
</evidence>
<organism evidence="2 3">
    <name type="scientific">Mucuna pruriens</name>
    <name type="common">Velvet bean</name>
    <name type="synonym">Dolichos pruriens</name>
    <dbReference type="NCBI Taxonomy" id="157652"/>
    <lineage>
        <taxon>Eukaryota</taxon>
        <taxon>Viridiplantae</taxon>
        <taxon>Streptophyta</taxon>
        <taxon>Embryophyta</taxon>
        <taxon>Tracheophyta</taxon>
        <taxon>Spermatophyta</taxon>
        <taxon>Magnoliopsida</taxon>
        <taxon>eudicotyledons</taxon>
        <taxon>Gunneridae</taxon>
        <taxon>Pentapetalae</taxon>
        <taxon>rosids</taxon>
        <taxon>fabids</taxon>
        <taxon>Fabales</taxon>
        <taxon>Fabaceae</taxon>
        <taxon>Papilionoideae</taxon>
        <taxon>50 kb inversion clade</taxon>
        <taxon>NPAAA clade</taxon>
        <taxon>indigoferoid/millettioid clade</taxon>
        <taxon>Phaseoleae</taxon>
        <taxon>Mucuna</taxon>
    </lineage>
</organism>
<accession>A0A371DZT5</accession>
<reference evidence="2" key="1">
    <citation type="submission" date="2018-05" db="EMBL/GenBank/DDBJ databases">
        <title>Draft genome of Mucuna pruriens seed.</title>
        <authorList>
            <person name="Nnadi N.E."/>
            <person name="Vos R."/>
            <person name="Hasami M.H."/>
            <person name="Devisetty U.K."/>
            <person name="Aguiy J.C."/>
        </authorList>
    </citation>
    <scope>NUCLEOTIDE SEQUENCE [LARGE SCALE GENOMIC DNA]</scope>
    <source>
        <strain evidence="2">JCA_2017</strain>
    </source>
</reference>
<dbReference type="InterPro" id="IPR043502">
    <property type="entry name" value="DNA/RNA_pol_sf"/>
</dbReference>
<feature type="compositionally biased region" description="Basic and acidic residues" evidence="1">
    <location>
        <begin position="12"/>
        <end position="25"/>
    </location>
</feature>
<evidence type="ECO:0000313" key="2">
    <source>
        <dbReference type="EMBL" id="RDX58059.1"/>
    </source>
</evidence>
<comment type="caution">
    <text evidence="2">The sequence shown here is derived from an EMBL/GenBank/DDBJ whole genome shotgun (WGS) entry which is preliminary data.</text>
</comment>
<sequence length="101" mass="11250">MGKFGVGGAREVWNDGHKESTRQDGTDQGSEQLASKANSSNLQGPLLATIYRPSVGKMIFQVICRFILHLVDQHKTSFTCPFSTFAYTRMPFGLYNTPNTF</sequence>
<gene>
    <name evidence="2" type="ORF">CR513_62651</name>
</gene>
<evidence type="ECO:0000313" key="3">
    <source>
        <dbReference type="Proteomes" id="UP000257109"/>
    </source>
</evidence>
<proteinExistence type="predicted"/>